<proteinExistence type="predicted"/>
<feature type="region of interest" description="Disordered" evidence="1">
    <location>
        <begin position="84"/>
        <end position="115"/>
    </location>
</feature>
<accession>O51922</accession>
<dbReference type="EMBL" id="AF012193">
    <property type="protein sequence ID" value="AAC38084.1"/>
    <property type="molecule type" value="Genomic_DNA"/>
</dbReference>
<name>O51922_STRCH</name>
<evidence type="ECO:0000313" key="2">
    <source>
        <dbReference type="EMBL" id="AAC38084.1"/>
    </source>
</evidence>
<dbReference type="AlphaFoldDB" id="O51922"/>
<sequence>MLRPPGPRLGFGGPGVLPGTRLALRVAARARGPFRYPYAQRLVAPDDRFDWLSAHGTGVRVAVHTPRLERQAAQRLRWYVRTTTPLPKVRTESGTNAETSKPEPNIGMPVPSTTG</sequence>
<reference evidence="2" key="2">
    <citation type="journal article" date="1998" name="Mol. Microbiol.">
        <title>Transcriptional and post-transcriptional regulation by nickel of sodN gene encoding nickel-containing superoxide dismutase from Streptomyces coelicolor Muller.</title>
        <authorList>
            <person name="Kim E.-J."/>
            <person name="Chung H.-J."/>
            <person name="Suh B."/>
            <person name="Hah Y.C."/>
            <person name="Roe J.-H."/>
        </authorList>
    </citation>
    <scope>NUCLEOTIDE SEQUENCE</scope>
    <source>
        <strain evidence="2">ATCC 10147</strain>
    </source>
</reference>
<evidence type="ECO:0000256" key="1">
    <source>
        <dbReference type="SAM" id="MobiDB-lite"/>
    </source>
</evidence>
<gene>
    <name evidence="2" type="primary">orfY</name>
</gene>
<organism evidence="2">
    <name type="scientific">Streptomyces coelicolor</name>
    <dbReference type="NCBI Taxonomy" id="1902"/>
    <lineage>
        <taxon>Bacteria</taxon>
        <taxon>Bacillati</taxon>
        <taxon>Actinomycetota</taxon>
        <taxon>Actinomycetes</taxon>
        <taxon>Kitasatosporales</taxon>
        <taxon>Streptomycetaceae</taxon>
        <taxon>Streptomyces</taxon>
        <taxon>Streptomyces albidoflavus group</taxon>
    </lineage>
</organism>
<reference evidence="2" key="1">
    <citation type="submission" date="1997-06" db="EMBL/GenBank/DDBJ databases">
        <authorList>
            <person name="Kim E.-J."/>
            <person name="Roe J.-H."/>
        </authorList>
    </citation>
    <scope>NUCLEOTIDE SEQUENCE</scope>
    <source>
        <strain evidence="2">ATCC 10147</strain>
    </source>
</reference>
<protein>
    <submittedName>
        <fullName evidence="2">Uncharacterized protein</fullName>
    </submittedName>
</protein>